<dbReference type="PROSITE" id="PS50227">
    <property type="entry name" value="G_PROTEIN_RECEP_F2_3"/>
    <property type="match status" value="2"/>
</dbReference>
<evidence type="ECO:0000256" key="7">
    <source>
        <dbReference type="ARBA" id="ARBA00023040"/>
    </source>
</evidence>
<dbReference type="InterPro" id="IPR017981">
    <property type="entry name" value="GPCR_2-like_7TM"/>
</dbReference>
<keyword evidence="12" id="KW-0807">Transducer</keyword>
<feature type="transmembrane region" description="Helical" evidence="13">
    <location>
        <begin position="844"/>
        <end position="867"/>
    </location>
</feature>
<dbReference type="GO" id="GO:0007166">
    <property type="term" value="P:cell surface receptor signaling pathway"/>
    <property type="evidence" value="ECO:0007669"/>
    <property type="project" value="InterPro"/>
</dbReference>
<feature type="domain" description="G-protein coupled receptors family 2 profile 2" evidence="16">
    <location>
        <begin position="700"/>
        <end position="929"/>
    </location>
</feature>
<comment type="subcellular location">
    <subcellularLocation>
        <location evidence="1">Membrane</location>
        <topology evidence="1">Multi-pass membrane protein</topology>
    </subcellularLocation>
</comment>
<feature type="domain" description="G-protein coupled receptors family 2 profile 1" evidence="15">
    <location>
        <begin position="358"/>
        <end position="413"/>
    </location>
</feature>
<evidence type="ECO:0000259" key="14">
    <source>
        <dbReference type="PROSITE" id="PS50221"/>
    </source>
</evidence>
<protein>
    <submittedName>
        <fullName evidence="17">Uncharacterized protein</fullName>
    </submittedName>
</protein>
<dbReference type="Gene3D" id="1.25.40.610">
    <property type="match status" value="1"/>
</dbReference>
<dbReference type="EMBL" id="CAJPWZ010000706">
    <property type="protein sequence ID" value="CAG2198998.1"/>
    <property type="molecule type" value="Genomic_DNA"/>
</dbReference>
<dbReference type="InterPro" id="IPR000203">
    <property type="entry name" value="GPS"/>
</dbReference>
<keyword evidence="10" id="KW-0675">Receptor</keyword>
<keyword evidence="6 13" id="KW-1133">Transmembrane helix</keyword>
<dbReference type="GO" id="GO:0005886">
    <property type="term" value="C:plasma membrane"/>
    <property type="evidence" value="ECO:0007669"/>
    <property type="project" value="TreeGrafter"/>
</dbReference>
<comment type="caution">
    <text evidence="17">The sequence shown here is derived from an EMBL/GenBank/DDBJ whole genome shotgun (WGS) entry which is preliminary data.</text>
</comment>
<dbReference type="PROSITE" id="PS50261">
    <property type="entry name" value="G_PROTEIN_RECEP_F2_4"/>
    <property type="match status" value="1"/>
</dbReference>
<evidence type="ECO:0000256" key="1">
    <source>
        <dbReference type="ARBA" id="ARBA00004141"/>
    </source>
</evidence>
<evidence type="ECO:0000256" key="4">
    <source>
        <dbReference type="ARBA" id="ARBA00022729"/>
    </source>
</evidence>
<feature type="transmembrane region" description="Helical" evidence="13">
    <location>
        <begin position="737"/>
        <end position="755"/>
    </location>
</feature>
<evidence type="ECO:0000256" key="13">
    <source>
        <dbReference type="SAM" id="Phobius"/>
    </source>
</evidence>
<dbReference type="Pfam" id="PF02793">
    <property type="entry name" value="HRM"/>
    <property type="match status" value="2"/>
</dbReference>
<dbReference type="InterPro" id="IPR008077">
    <property type="entry name" value="GPCR_2_brain_angio_inhib"/>
</dbReference>
<dbReference type="SMART" id="SM00008">
    <property type="entry name" value="HormR"/>
    <property type="match status" value="2"/>
</dbReference>
<evidence type="ECO:0000256" key="10">
    <source>
        <dbReference type="ARBA" id="ARBA00023170"/>
    </source>
</evidence>
<name>A0A8S3QU07_MYTED</name>
<feature type="transmembrane region" description="Helical" evidence="13">
    <location>
        <begin position="905"/>
        <end position="928"/>
    </location>
</feature>
<evidence type="ECO:0000256" key="11">
    <source>
        <dbReference type="ARBA" id="ARBA00023180"/>
    </source>
</evidence>
<dbReference type="InterPro" id="IPR046338">
    <property type="entry name" value="GAIN_dom_sf"/>
</dbReference>
<keyword evidence="11" id="KW-0325">Glycoprotein</keyword>
<keyword evidence="5" id="KW-0677">Repeat</keyword>
<gene>
    <name evidence="17" type="ORF">MEDL_13731</name>
</gene>
<feature type="transmembrane region" description="Helical" evidence="13">
    <location>
        <begin position="767"/>
        <end position="790"/>
    </location>
</feature>
<evidence type="ECO:0000256" key="6">
    <source>
        <dbReference type="ARBA" id="ARBA00022989"/>
    </source>
</evidence>
<feature type="domain" description="G-protein coupled receptors family 2 profile 1" evidence="15">
    <location>
        <begin position="270"/>
        <end position="356"/>
    </location>
</feature>
<dbReference type="SMART" id="SM00303">
    <property type="entry name" value="GPS"/>
    <property type="match status" value="1"/>
</dbReference>
<dbReference type="SUPFAM" id="SSF111418">
    <property type="entry name" value="Hormone receptor domain"/>
    <property type="match status" value="3"/>
</dbReference>
<evidence type="ECO:0000256" key="5">
    <source>
        <dbReference type="ARBA" id="ARBA00022737"/>
    </source>
</evidence>
<dbReference type="InterPro" id="IPR057244">
    <property type="entry name" value="GAIN_B"/>
</dbReference>
<dbReference type="InterPro" id="IPR036445">
    <property type="entry name" value="GPCR_2_extracell_dom_sf"/>
</dbReference>
<dbReference type="PANTHER" id="PTHR12011">
    <property type="entry name" value="ADHESION G-PROTEIN COUPLED RECEPTOR"/>
    <property type="match status" value="1"/>
</dbReference>
<dbReference type="PROSITE" id="PS50221">
    <property type="entry name" value="GAIN_B"/>
    <property type="match status" value="1"/>
</dbReference>
<dbReference type="Gene3D" id="4.10.1240.10">
    <property type="entry name" value="GPCR, family 2, extracellular hormone receptor domain"/>
    <property type="match status" value="3"/>
</dbReference>
<keyword evidence="18" id="KW-1185">Reference proteome</keyword>
<dbReference type="PANTHER" id="PTHR12011:SF347">
    <property type="entry name" value="FI21270P1-RELATED"/>
    <property type="match status" value="1"/>
</dbReference>
<keyword evidence="8 13" id="KW-0472">Membrane</keyword>
<dbReference type="OrthoDB" id="10052455at2759"/>
<evidence type="ECO:0000256" key="8">
    <source>
        <dbReference type="ARBA" id="ARBA00023136"/>
    </source>
</evidence>
<dbReference type="PROSITE" id="PS00650">
    <property type="entry name" value="G_PROTEIN_RECEP_F2_2"/>
    <property type="match status" value="1"/>
</dbReference>
<evidence type="ECO:0000313" key="18">
    <source>
        <dbReference type="Proteomes" id="UP000683360"/>
    </source>
</evidence>
<dbReference type="CDD" id="cd15040">
    <property type="entry name" value="7tmB2_Adhesion"/>
    <property type="match status" value="1"/>
</dbReference>
<dbReference type="Gene3D" id="2.60.220.50">
    <property type="match status" value="1"/>
</dbReference>
<feature type="domain" description="GAIN-B" evidence="14">
    <location>
        <begin position="517"/>
        <end position="693"/>
    </location>
</feature>
<feature type="transmembrane region" description="Helical" evidence="13">
    <location>
        <begin position="802"/>
        <end position="824"/>
    </location>
</feature>
<keyword evidence="7" id="KW-0297">G-protein coupled receptor</keyword>
<keyword evidence="3 13" id="KW-0812">Transmembrane</keyword>
<organism evidence="17 18">
    <name type="scientific">Mytilus edulis</name>
    <name type="common">Blue mussel</name>
    <dbReference type="NCBI Taxonomy" id="6550"/>
    <lineage>
        <taxon>Eukaryota</taxon>
        <taxon>Metazoa</taxon>
        <taxon>Spiralia</taxon>
        <taxon>Lophotrochozoa</taxon>
        <taxon>Mollusca</taxon>
        <taxon>Bivalvia</taxon>
        <taxon>Autobranchia</taxon>
        <taxon>Pteriomorphia</taxon>
        <taxon>Mytilida</taxon>
        <taxon>Mytiloidea</taxon>
        <taxon>Mytilidae</taxon>
        <taxon>Mytilinae</taxon>
        <taxon>Mytilus</taxon>
    </lineage>
</organism>
<evidence type="ECO:0000313" key="17">
    <source>
        <dbReference type="EMBL" id="CAG2198998.1"/>
    </source>
</evidence>
<evidence type="ECO:0000256" key="9">
    <source>
        <dbReference type="ARBA" id="ARBA00023157"/>
    </source>
</evidence>
<comment type="similarity">
    <text evidence="2">Belongs to the G-protein coupled receptor 2 family. Adhesion G-protein coupled receptor (ADGR) subfamily.</text>
</comment>
<proteinExistence type="inferred from homology"/>
<dbReference type="PRINTS" id="PR01694">
    <property type="entry name" value="BAIPRECURSOR"/>
</dbReference>
<accession>A0A8S3QU07</accession>
<sequence length="982" mass="110535">MSYLCTGFSEEENWTYGQNMVLVTLPSDSTNQAYVLLYSGKSWIPLVAGSPVWLLKITVDLTIREDIGRVNSPPITYLPPVLRLRYGCLYSLSIPVKDEDGDKIKCRWAHQFPNTTFGNFKIRNDKCVITYNSTVDTGFYVVALQIEDFATGEAVNELSSIPLQFLIEVTFQNSSDSCEIKPVFETLHDMNSIIEIPVYTKYHQTIIAKALPMSYTSIFSLKCTYIFQSIYRKICTTVNVTSSINYCMENVDSFHTKWNITAANTQVNLSCTNEYMDSVSRNCSGGGIWEEPNYIQCSTHYCVENVDKFNTKWNTTVINTQVNVSCTGEYVGNVSRNCTGEGIWEEPDYSQCISTTYYCGGNVDRFNTIWSLTKPKSQVTLFCTGDYVGNVSRNCNGVGIWDDPNYSQCISKSIQLLIEQTARLLSGGSEYNIVTIILEDLENITRVHTGLRSGDLLASSDILNDIAKYVTDHKEKLAVNQLETWDELTDEGLTGVTSLVNAVTDYNNAFNQVIDGEFSVVVVKDNIVMEVGRNSSDDITVPDRLKTSESWIADSATEIKLKKNICSGLTGYSSTFYRNISRFFPKFFIHNGEIRSFDGWYDVNSIIADFTVTGKSCSDFSLVVTFEHLFGNFSRPFCGFWNFTAFNNPETGAWSSFGSQVMNSTDSYTRRKVICEYNHTKNFAVLMSPGLTPMSHHLPLSMISAIGCGISIVFLVITLLVHCVLWKYVKNDRTKILMNLCVALILSYIIFLAGITRTDNKEICTAIAVALHYIFLTDFALMLAEGIHLVRMVVIIFPSKSIIQWLLPACWVLPGGIVGIAASVTKLKGYGNQKICWLTLESNLIWGFIGPALLVILINFVIIIITVSKIMTSKGIGSTSICVMLPLFGVTWVLGAFSLNEDLVIFQYLFSIFNSLQGLFICLFHCFLNKKVKEGYHHFQRRRKANRMDTKLSSDLTNYDNNKKITAHQRKYLDTEERNKGI</sequence>
<keyword evidence="4" id="KW-0732">Signal</keyword>
<dbReference type="Gene3D" id="1.20.1070.10">
    <property type="entry name" value="Rhodopsin 7-helix transmembrane proteins"/>
    <property type="match status" value="1"/>
</dbReference>
<evidence type="ECO:0000259" key="16">
    <source>
        <dbReference type="PROSITE" id="PS50261"/>
    </source>
</evidence>
<dbReference type="FunFam" id="1.20.1070.10:FF:000058">
    <property type="entry name" value="Adhesion G protein-coupled receptor F5"/>
    <property type="match status" value="1"/>
</dbReference>
<feature type="transmembrane region" description="Helical" evidence="13">
    <location>
        <begin position="702"/>
        <end position="725"/>
    </location>
</feature>
<keyword evidence="9" id="KW-1015">Disulfide bond</keyword>
<dbReference type="InterPro" id="IPR000832">
    <property type="entry name" value="GPCR_2_secretin-like"/>
</dbReference>
<evidence type="ECO:0000259" key="15">
    <source>
        <dbReference type="PROSITE" id="PS50227"/>
    </source>
</evidence>
<evidence type="ECO:0000256" key="3">
    <source>
        <dbReference type="ARBA" id="ARBA00022692"/>
    </source>
</evidence>
<feature type="transmembrane region" description="Helical" evidence="13">
    <location>
        <begin position="879"/>
        <end position="899"/>
    </location>
</feature>
<dbReference type="Pfam" id="PF01825">
    <property type="entry name" value="GPS"/>
    <property type="match status" value="1"/>
</dbReference>
<reference evidence="17" key="1">
    <citation type="submission" date="2021-03" db="EMBL/GenBank/DDBJ databases">
        <authorList>
            <person name="Bekaert M."/>
        </authorList>
    </citation>
    <scope>NUCLEOTIDE SEQUENCE</scope>
</reference>
<dbReference type="Proteomes" id="UP000683360">
    <property type="component" value="Unassembled WGS sequence"/>
</dbReference>
<dbReference type="Pfam" id="PF00002">
    <property type="entry name" value="7tm_2"/>
    <property type="match status" value="1"/>
</dbReference>
<evidence type="ECO:0000256" key="2">
    <source>
        <dbReference type="ARBA" id="ARBA00007343"/>
    </source>
</evidence>
<dbReference type="GO" id="GO:0004930">
    <property type="term" value="F:G protein-coupled receptor activity"/>
    <property type="evidence" value="ECO:0007669"/>
    <property type="project" value="UniProtKB-KW"/>
</dbReference>
<dbReference type="PRINTS" id="PR00249">
    <property type="entry name" value="GPCRSECRETIN"/>
</dbReference>
<dbReference type="InterPro" id="IPR017983">
    <property type="entry name" value="GPCR_2_secretin-like_CS"/>
</dbReference>
<evidence type="ECO:0000256" key="12">
    <source>
        <dbReference type="ARBA" id="ARBA00023224"/>
    </source>
</evidence>
<dbReference type="AlphaFoldDB" id="A0A8S3QU07"/>
<dbReference type="InterPro" id="IPR001879">
    <property type="entry name" value="GPCR_2_extracellular_dom"/>
</dbReference>